<keyword evidence="3 4" id="KW-0479">Metal-binding</keyword>
<keyword evidence="7" id="KW-1185">Reference proteome</keyword>
<dbReference type="InterPro" id="IPR011234">
    <property type="entry name" value="Fumarylacetoacetase-like_C"/>
</dbReference>
<dbReference type="Proteomes" id="UP000019471">
    <property type="component" value="Unassembled WGS sequence"/>
</dbReference>
<evidence type="ECO:0000256" key="4">
    <source>
        <dbReference type="RuleBase" id="RU366008"/>
    </source>
</evidence>
<comment type="similarity">
    <text evidence="1 4">Belongs to the FAH family.</text>
</comment>
<evidence type="ECO:0000259" key="5">
    <source>
        <dbReference type="Pfam" id="PF01557"/>
    </source>
</evidence>
<feature type="binding site" evidence="3">
    <location>
        <position position="73"/>
    </location>
    <ligand>
        <name>Ca(2+)</name>
        <dbReference type="ChEBI" id="CHEBI:29108"/>
    </ligand>
</feature>
<sequence length="200" mass="21493">MAGCLLSSCQVTVHRRCSFFNKNGESKPHFQISRKMKFEIELGAFISRPVLHGNTINAKIAADHIFVYLLHNDWSARDIQAYEMPPLGPVHAKGFITTISPWIIKMIAYQSSPGWGLNTGDLTGSGTISSPAPEVKKGLGTYGCLLEVVAQKHKLPAVGGKPMSWLEDGDRLTIEGFFTTADGSKGGFGGLSSVVVSGPS</sequence>
<dbReference type="PANTHER" id="PTHR43069:SF2">
    <property type="entry name" value="FUMARYLACETOACETASE"/>
    <property type="match status" value="1"/>
</dbReference>
<comment type="caution">
    <text evidence="6">The sequence shown here is derived from an EMBL/GenBank/DDBJ whole genome shotgun (WGS) entry which is preliminary data.</text>
</comment>
<keyword evidence="3 4" id="KW-0106">Calcium</keyword>
<dbReference type="GO" id="GO:0004334">
    <property type="term" value="F:fumarylacetoacetase activity"/>
    <property type="evidence" value="ECO:0007669"/>
    <property type="project" value="UniProtKB-UniRule"/>
</dbReference>
<dbReference type="GO" id="GO:0046872">
    <property type="term" value="F:metal ion binding"/>
    <property type="evidence" value="ECO:0007669"/>
    <property type="project" value="UniProtKB-UniRule"/>
</dbReference>
<dbReference type="GO" id="GO:0006559">
    <property type="term" value="P:L-phenylalanine catabolic process"/>
    <property type="evidence" value="ECO:0007669"/>
    <property type="project" value="UniProtKB-UniRule"/>
</dbReference>
<proteinExistence type="inferred from homology"/>
<feature type="binding site" evidence="3">
    <location>
        <position position="93"/>
    </location>
    <ligand>
        <name>Mg(2+)</name>
        <dbReference type="ChEBI" id="CHEBI:18420"/>
    </ligand>
</feature>
<protein>
    <recommendedName>
        <fullName evidence="4">Fumarylacetoacetase</fullName>
        <ecNumber evidence="4">3.7.1.2</ecNumber>
    </recommendedName>
    <alternativeName>
        <fullName evidence="4">Fumarylacetoacetate hydrolase</fullName>
    </alternativeName>
</protein>
<keyword evidence="4" id="KW-0378">Hydrolase</keyword>
<feature type="binding site" evidence="3">
    <location>
        <position position="41"/>
    </location>
    <ligand>
        <name>Ca(2+)</name>
        <dbReference type="ChEBI" id="CHEBI:29108"/>
    </ligand>
</feature>
<keyword evidence="4" id="KW-0828">Tyrosine catabolism</keyword>
<dbReference type="GeneID" id="19193250"/>
<keyword evidence="3 4" id="KW-0460">Magnesium</keyword>
<comment type="catalytic activity">
    <reaction evidence="4">
        <text>4-fumarylacetoacetate + H2O = acetoacetate + fumarate + H(+)</text>
        <dbReference type="Rhea" id="RHEA:10244"/>
        <dbReference type="ChEBI" id="CHEBI:13705"/>
        <dbReference type="ChEBI" id="CHEBI:15377"/>
        <dbReference type="ChEBI" id="CHEBI:15378"/>
        <dbReference type="ChEBI" id="CHEBI:18034"/>
        <dbReference type="ChEBI" id="CHEBI:29806"/>
        <dbReference type="EC" id="3.7.1.2"/>
    </reaction>
</comment>
<evidence type="ECO:0000256" key="3">
    <source>
        <dbReference type="PIRSR" id="PIRSR605959-3"/>
    </source>
</evidence>
<dbReference type="InterPro" id="IPR036663">
    <property type="entry name" value="Fumarylacetoacetase_C_sf"/>
</dbReference>
<dbReference type="eggNOG" id="KOG2843">
    <property type="taxonomic scope" value="Eukaryota"/>
</dbReference>
<evidence type="ECO:0000256" key="2">
    <source>
        <dbReference type="PIRSR" id="PIRSR605959-2"/>
    </source>
</evidence>
<comment type="pathway">
    <text evidence="4">Amino-acid degradation; L-phenylalanine degradation; acetoacetate and fumarate from L-phenylalanine: step 6/6.</text>
</comment>
<reference evidence="6 7" key="1">
    <citation type="submission" date="2013-03" db="EMBL/GenBank/DDBJ databases">
        <title>The Genome Sequence of Cladophialophora psammophila CBS 110553.</title>
        <authorList>
            <consortium name="The Broad Institute Genomics Platform"/>
            <person name="Cuomo C."/>
            <person name="de Hoog S."/>
            <person name="Gorbushina A."/>
            <person name="Walker B."/>
            <person name="Young S.K."/>
            <person name="Zeng Q."/>
            <person name="Gargeya S."/>
            <person name="Fitzgerald M."/>
            <person name="Haas B."/>
            <person name="Abouelleil A."/>
            <person name="Allen A.W."/>
            <person name="Alvarado L."/>
            <person name="Arachchi H.M."/>
            <person name="Berlin A.M."/>
            <person name="Chapman S.B."/>
            <person name="Gainer-Dewar J."/>
            <person name="Goldberg J."/>
            <person name="Griggs A."/>
            <person name="Gujja S."/>
            <person name="Hansen M."/>
            <person name="Howarth C."/>
            <person name="Imamovic A."/>
            <person name="Ireland A."/>
            <person name="Larimer J."/>
            <person name="McCowan C."/>
            <person name="Murphy C."/>
            <person name="Pearson M."/>
            <person name="Poon T.W."/>
            <person name="Priest M."/>
            <person name="Roberts A."/>
            <person name="Saif S."/>
            <person name="Shea T."/>
            <person name="Sisk P."/>
            <person name="Sykes S."/>
            <person name="Wortman J."/>
            <person name="Nusbaum C."/>
            <person name="Birren B."/>
        </authorList>
    </citation>
    <scope>NUCLEOTIDE SEQUENCE [LARGE SCALE GENOMIC DNA]</scope>
    <source>
        <strain evidence="6 7">CBS 110553</strain>
    </source>
</reference>
<feature type="domain" description="Fumarylacetoacetase-like C-terminal" evidence="5">
    <location>
        <begin position="32"/>
        <end position="106"/>
    </location>
</feature>
<dbReference type="PANTHER" id="PTHR43069">
    <property type="entry name" value="FUMARYLACETOACETASE"/>
    <property type="match status" value="1"/>
</dbReference>
<dbReference type="SUPFAM" id="SSF56529">
    <property type="entry name" value="FAH"/>
    <property type="match status" value="1"/>
</dbReference>
<dbReference type="EC" id="3.7.1.2" evidence="4"/>
<feature type="binding site" evidence="3">
    <location>
        <position position="97"/>
    </location>
    <ligand>
        <name>Mg(2+)</name>
        <dbReference type="ChEBI" id="CHEBI:18420"/>
    </ligand>
</feature>
<feature type="binding site" evidence="3">
    <location>
        <position position="73"/>
    </location>
    <ligand>
        <name>Mg(2+)</name>
        <dbReference type="ChEBI" id="CHEBI:18420"/>
    </ligand>
</feature>
<dbReference type="InterPro" id="IPR005959">
    <property type="entry name" value="Fumarylacetoacetase"/>
</dbReference>
<name>W9WIJ2_9EURO</name>
<dbReference type="Pfam" id="PF01557">
    <property type="entry name" value="FAA_hydrolase"/>
    <property type="match status" value="1"/>
</dbReference>
<comment type="cofactor">
    <cofactor evidence="4">
        <name>Mg(2+)</name>
        <dbReference type="ChEBI" id="CHEBI:18420"/>
    </cofactor>
    <cofactor evidence="4">
        <name>Ca(2+)</name>
        <dbReference type="ChEBI" id="CHEBI:29108"/>
    </cofactor>
</comment>
<dbReference type="GO" id="GO:1902000">
    <property type="term" value="P:homogentisate catabolic process"/>
    <property type="evidence" value="ECO:0007669"/>
    <property type="project" value="TreeGrafter"/>
</dbReference>
<gene>
    <name evidence="6" type="ORF">A1O5_08551</name>
</gene>
<evidence type="ECO:0000313" key="7">
    <source>
        <dbReference type="Proteomes" id="UP000019471"/>
    </source>
</evidence>
<dbReference type="HOGENOM" id="CLU_026207_1_2_1"/>
<evidence type="ECO:0000256" key="1">
    <source>
        <dbReference type="ARBA" id="ARBA00010211"/>
    </source>
</evidence>
<dbReference type="UniPathway" id="UPA00139">
    <property type="reaction ID" value="UER00341"/>
</dbReference>
<accession>W9WIJ2</accession>
<evidence type="ECO:0000313" key="6">
    <source>
        <dbReference type="EMBL" id="EXJ67937.1"/>
    </source>
</evidence>
<feature type="binding site" evidence="2">
    <location>
        <position position="80"/>
    </location>
    <ligand>
        <name>substrate</name>
    </ligand>
</feature>
<dbReference type="STRING" id="1182543.W9WIJ2"/>
<dbReference type="AlphaFoldDB" id="W9WIJ2"/>
<keyword evidence="4" id="KW-0585">Phenylalanine catabolism</keyword>
<dbReference type="RefSeq" id="XP_007747323.1">
    <property type="nucleotide sequence ID" value="XM_007749133.1"/>
</dbReference>
<dbReference type="OrthoDB" id="9971669at2759"/>
<dbReference type="EMBL" id="AMGX01000014">
    <property type="protein sequence ID" value="EXJ67937.1"/>
    <property type="molecule type" value="Genomic_DNA"/>
</dbReference>
<dbReference type="GO" id="GO:0006572">
    <property type="term" value="P:L-tyrosine catabolic process"/>
    <property type="evidence" value="ECO:0007669"/>
    <property type="project" value="UniProtKB-UniRule"/>
</dbReference>
<feature type="binding site" evidence="3">
    <location>
        <position position="39"/>
    </location>
    <ligand>
        <name>Ca(2+)</name>
        <dbReference type="ChEBI" id="CHEBI:29108"/>
    </ligand>
</feature>
<dbReference type="Gene3D" id="3.90.850.10">
    <property type="entry name" value="Fumarylacetoacetase-like, C-terminal domain"/>
    <property type="match status" value="2"/>
</dbReference>
<organism evidence="6 7">
    <name type="scientific">Cladophialophora psammophila CBS 110553</name>
    <dbReference type="NCBI Taxonomy" id="1182543"/>
    <lineage>
        <taxon>Eukaryota</taxon>
        <taxon>Fungi</taxon>
        <taxon>Dikarya</taxon>
        <taxon>Ascomycota</taxon>
        <taxon>Pezizomycotina</taxon>
        <taxon>Eurotiomycetes</taxon>
        <taxon>Chaetothyriomycetidae</taxon>
        <taxon>Chaetothyriales</taxon>
        <taxon>Herpotrichiellaceae</taxon>
        <taxon>Cladophialophora</taxon>
    </lineage>
</organism>